<organism evidence="1 2">
    <name type="scientific">Dreissena polymorpha</name>
    <name type="common">Zebra mussel</name>
    <name type="synonym">Mytilus polymorpha</name>
    <dbReference type="NCBI Taxonomy" id="45954"/>
    <lineage>
        <taxon>Eukaryota</taxon>
        <taxon>Metazoa</taxon>
        <taxon>Spiralia</taxon>
        <taxon>Lophotrochozoa</taxon>
        <taxon>Mollusca</taxon>
        <taxon>Bivalvia</taxon>
        <taxon>Autobranchia</taxon>
        <taxon>Heteroconchia</taxon>
        <taxon>Euheterodonta</taxon>
        <taxon>Imparidentia</taxon>
        <taxon>Neoheterodontei</taxon>
        <taxon>Myida</taxon>
        <taxon>Dreissenoidea</taxon>
        <taxon>Dreissenidae</taxon>
        <taxon>Dreissena</taxon>
    </lineage>
</organism>
<comment type="caution">
    <text evidence="1">The sequence shown here is derived from an EMBL/GenBank/DDBJ whole genome shotgun (WGS) entry which is preliminary data.</text>
</comment>
<gene>
    <name evidence="1" type="ORF">DPMN_009349</name>
</gene>
<dbReference type="Proteomes" id="UP000828390">
    <property type="component" value="Unassembled WGS sequence"/>
</dbReference>
<proteinExistence type="predicted"/>
<reference evidence="1" key="1">
    <citation type="journal article" date="2019" name="bioRxiv">
        <title>The Genome of the Zebra Mussel, Dreissena polymorpha: A Resource for Invasive Species Research.</title>
        <authorList>
            <person name="McCartney M.A."/>
            <person name="Auch B."/>
            <person name="Kono T."/>
            <person name="Mallez S."/>
            <person name="Zhang Y."/>
            <person name="Obille A."/>
            <person name="Becker A."/>
            <person name="Abrahante J.E."/>
            <person name="Garbe J."/>
            <person name="Badalamenti J.P."/>
            <person name="Herman A."/>
            <person name="Mangelson H."/>
            <person name="Liachko I."/>
            <person name="Sullivan S."/>
            <person name="Sone E.D."/>
            <person name="Koren S."/>
            <person name="Silverstein K.A.T."/>
            <person name="Beckman K.B."/>
            <person name="Gohl D.M."/>
        </authorList>
    </citation>
    <scope>NUCLEOTIDE SEQUENCE</scope>
    <source>
        <strain evidence="1">Duluth1</strain>
        <tissue evidence="1">Whole animal</tissue>
    </source>
</reference>
<name>A0A9D4N0B9_DREPO</name>
<dbReference type="AlphaFoldDB" id="A0A9D4N0B9"/>
<evidence type="ECO:0000313" key="2">
    <source>
        <dbReference type="Proteomes" id="UP000828390"/>
    </source>
</evidence>
<keyword evidence="2" id="KW-1185">Reference proteome</keyword>
<protein>
    <submittedName>
        <fullName evidence="1">Uncharacterized protein</fullName>
    </submittedName>
</protein>
<accession>A0A9D4N0B9</accession>
<evidence type="ECO:0000313" key="1">
    <source>
        <dbReference type="EMBL" id="KAH3885356.1"/>
    </source>
</evidence>
<sequence length="144" mass="16215">MTLNIDTEPCDLALARYSVSAQPKVTHVSSIYRIQATPHTLNLPVFVSASASTLFCDLRRLMNIAAFFLRSDFICASRSAWESFSRADAVIRSFKRCSAVNINKSYVTKSIILAQLFVSYVWENDSEMWESMGIKKASSTTVLW</sequence>
<reference evidence="1" key="2">
    <citation type="submission" date="2020-11" db="EMBL/GenBank/DDBJ databases">
        <authorList>
            <person name="McCartney M.A."/>
            <person name="Auch B."/>
            <person name="Kono T."/>
            <person name="Mallez S."/>
            <person name="Becker A."/>
            <person name="Gohl D.M."/>
            <person name="Silverstein K.A.T."/>
            <person name="Koren S."/>
            <person name="Bechman K.B."/>
            <person name="Herman A."/>
            <person name="Abrahante J.E."/>
            <person name="Garbe J."/>
        </authorList>
    </citation>
    <scope>NUCLEOTIDE SEQUENCE</scope>
    <source>
        <strain evidence="1">Duluth1</strain>
        <tissue evidence="1">Whole animal</tissue>
    </source>
</reference>
<dbReference type="EMBL" id="JAIWYP010000001">
    <property type="protein sequence ID" value="KAH3885356.1"/>
    <property type="molecule type" value="Genomic_DNA"/>
</dbReference>